<organism evidence="1">
    <name type="scientific">marine sediment metagenome</name>
    <dbReference type="NCBI Taxonomy" id="412755"/>
    <lineage>
        <taxon>unclassified sequences</taxon>
        <taxon>metagenomes</taxon>
        <taxon>ecological metagenomes</taxon>
    </lineage>
</organism>
<gene>
    <name evidence="1" type="ORF">S01H4_57250</name>
</gene>
<name>X1EC42_9ZZZZ</name>
<reference evidence="1" key="1">
    <citation type="journal article" date="2014" name="Front. Microbiol.">
        <title>High frequency of phylogenetically diverse reductive dehalogenase-homologous genes in deep subseafloor sedimentary metagenomes.</title>
        <authorList>
            <person name="Kawai M."/>
            <person name="Futagami T."/>
            <person name="Toyoda A."/>
            <person name="Takaki Y."/>
            <person name="Nishi S."/>
            <person name="Hori S."/>
            <person name="Arai W."/>
            <person name="Tsubouchi T."/>
            <person name="Morono Y."/>
            <person name="Uchiyama I."/>
            <person name="Ito T."/>
            <person name="Fujiyama A."/>
            <person name="Inagaki F."/>
            <person name="Takami H."/>
        </authorList>
    </citation>
    <scope>NUCLEOTIDE SEQUENCE</scope>
    <source>
        <strain evidence="1">Expedition CK06-06</strain>
    </source>
</reference>
<protein>
    <submittedName>
        <fullName evidence="1">Uncharacterized protein</fullName>
    </submittedName>
</protein>
<comment type="caution">
    <text evidence="1">The sequence shown here is derived from an EMBL/GenBank/DDBJ whole genome shotgun (WGS) entry which is preliminary data.</text>
</comment>
<sequence>MGMDYAIISFHKNFSGYSSFIDNLKTEWAENLQDLQSFLMTTGEERMVKPLSLKYLEKTWEEIA</sequence>
<dbReference type="AlphaFoldDB" id="X1EC42"/>
<accession>X1EC42</accession>
<dbReference type="EMBL" id="BART01033276">
    <property type="protein sequence ID" value="GAH06238.1"/>
    <property type="molecule type" value="Genomic_DNA"/>
</dbReference>
<evidence type="ECO:0000313" key="1">
    <source>
        <dbReference type="EMBL" id="GAH06238.1"/>
    </source>
</evidence>
<proteinExistence type="predicted"/>